<keyword evidence="2" id="KW-0813">Transport</keyword>
<dbReference type="GO" id="GO:0042626">
    <property type="term" value="F:ATPase-coupled transmembrane transporter activity"/>
    <property type="evidence" value="ECO:0007669"/>
    <property type="project" value="TreeGrafter"/>
</dbReference>
<dbReference type="PANTHER" id="PTHR43553">
    <property type="entry name" value="HEAVY METAL TRANSPORTER"/>
    <property type="match status" value="1"/>
</dbReference>
<dbReference type="Proteomes" id="UP000198771">
    <property type="component" value="Unassembled WGS sequence"/>
</dbReference>
<dbReference type="InterPro" id="IPR003439">
    <property type="entry name" value="ABC_transporter-like_ATP-bd"/>
</dbReference>
<dbReference type="InterPro" id="IPR017871">
    <property type="entry name" value="ABC_transporter-like_CS"/>
</dbReference>
<evidence type="ECO:0000313" key="6">
    <source>
        <dbReference type="EMBL" id="SDB40449.1"/>
    </source>
</evidence>
<keyword evidence="3" id="KW-0547">Nucleotide-binding</keyword>
<dbReference type="InterPro" id="IPR015856">
    <property type="entry name" value="ABC_transpr_CbiO/EcfA_su"/>
</dbReference>
<evidence type="ECO:0000256" key="2">
    <source>
        <dbReference type="ARBA" id="ARBA00022448"/>
    </source>
</evidence>
<reference evidence="6 7" key="1">
    <citation type="submission" date="2016-10" db="EMBL/GenBank/DDBJ databases">
        <authorList>
            <person name="de Groot N.N."/>
        </authorList>
    </citation>
    <scope>NUCLEOTIDE SEQUENCE [LARGE SCALE GENOMIC DNA]</scope>
    <source>
        <strain evidence="6 7">ASO4-2</strain>
    </source>
</reference>
<comment type="similarity">
    <text evidence="1">Belongs to the ABC transporter superfamily.</text>
</comment>
<gene>
    <name evidence="6" type="ORF">SAMN05660653_01941</name>
</gene>
<dbReference type="AlphaFoldDB" id="A0A1G6D5V5"/>
<proteinExistence type="inferred from homology"/>
<dbReference type="InterPro" id="IPR050095">
    <property type="entry name" value="ECF_ABC_transporter_ATP-bd"/>
</dbReference>
<evidence type="ECO:0000256" key="3">
    <source>
        <dbReference type="ARBA" id="ARBA00022741"/>
    </source>
</evidence>
<dbReference type="SUPFAM" id="SSF52540">
    <property type="entry name" value="P-loop containing nucleoside triphosphate hydrolases"/>
    <property type="match status" value="1"/>
</dbReference>
<dbReference type="InterPro" id="IPR003593">
    <property type="entry name" value="AAA+_ATPase"/>
</dbReference>
<dbReference type="STRING" id="617002.SAMN05660653_01941"/>
<sequence>MSATPLLALQGASVQYPQGSQPVLKDIDFALLPGERVGLMGPNGSGKTTLLLSLVGLVPLRKGALLLQGQPVRTSSDLARLRRLAGFVFQNPDDQLFSPTVLEDVAFGPLNQGLSQTEARNAALAMLDSLNLSHLAHRQPHTLSGGQKRLVCLATVLVMQPQALLLDEPTNDLDTISRELFLQALQTTPCAMIIASHDQQLLGALTSRRFALG</sequence>
<keyword evidence="4 6" id="KW-0067">ATP-binding</keyword>
<feature type="domain" description="ABC transporter" evidence="5">
    <location>
        <begin position="9"/>
        <end position="213"/>
    </location>
</feature>
<dbReference type="PANTHER" id="PTHR43553:SF24">
    <property type="entry name" value="ENERGY-COUPLING FACTOR TRANSPORTER ATP-BINDING PROTEIN ECFA1"/>
    <property type="match status" value="1"/>
</dbReference>
<dbReference type="PROSITE" id="PS00211">
    <property type="entry name" value="ABC_TRANSPORTER_1"/>
    <property type="match status" value="1"/>
</dbReference>
<dbReference type="EMBL" id="FMXO01000010">
    <property type="protein sequence ID" value="SDB40449.1"/>
    <property type="molecule type" value="Genomic_DNA"/>
</dbReference>
<dbReference type="GO" id="GO:0005524">
    <property type="term" value="F:ATP binding"/>
    <property type="evidence" value="ECO:0007669"/>
    <property type="project" value="UniProtKB-KW"/>
</dbReference>
<dbReference type="Pfam" id="PF00005">
    <property type="entry name" value="ABC_tran"/>
    <property type="match status" value="1"/>
</dbReference>
<evidence type="ECO:0000256" key="4">
    <source>
        <dbReference type="ARBA" id="ARBA00022840"/>
    </source>
</evidence>
<protein>
    <submittedName>
        <fullName evidence="6">Cobalt/nickel transport system ATP-binding protein</fullName>
    </submittedName>
</protein>
<dbReference type="Gene3D" id="3.40.50.300">
    <property type="entry name" value="P-loop containing nucleotide triphosphate hydrolases"/>
    <property type="match status" value="1"/>
</dbReference>
<dbReference type="GO" id="GO:0016887">
    <property type="term" value="F:ATP hydrolysis activity"/>
    <property type="evidence" value="ECO:0007669"/>
    <property type="project" value="InterPro"/>
</dbReference>
<dbReference type="InterPro" id="IPR027417">
    <property type="entry name" value="P-loop_NTPase"/>
</dbReference>
<dbReference type="RefSeq" id="WP_208596612.1">
    <property type="nucleotide sequence ID" value="NZ_FMXO01000010.1"/>
</dbReference>
<dbReference type="GO" id="GO:0043190">
    <property type="term" value="C:ATP-binding cassette (ABC) transporter complex"/>
    <property type="evidence" value="ECO:0007669"/>
    <property type="project" value="TreeGrafter"/>
</dbReference>
<evidence type="ECO:0000256" key="1">
    <source>
        <dbReference type="ARBA" id="ARBA00005417"/>
    </source>
</evidence>
<dbReference type="CDD" id="cd03225">
    <property type="entry name" value="ABC_cobalt_CbiO_domain1"/>
    <property type="match status" value="1"/>
</dbReference>
<name>A0A1G6D5V5_9BACT</name>
<keyword evidence="7" id="KW-1185">Reference proteome</keyword>
<evidence type="ECO:0000313" key="7">
    <source>
        <dbReference type="Proteomes" id="UP000198771"/>
    </source>
</evidence>
<dbReference type="SMART" id="SM00382">
    <property type="entry name" value="AAA"/>
    <property type="match status" value="1"/>
</dbReference>
<evidence type="ECO:0000259" key="5">
    <source>
        <dbReference type="PROSITE" id="PS50893"/>
    </source>
</evidence>
<dbReference type="PROSITE" id="PS50893">
    <property type="entry name" value="ABC_TRANSPORTER_2"/>
    <property type="match status" value="1"/>
</dbReference>
<organism evidence="6 7">
    <name type="scientific">Desulfonatronum thiosulfatophilum</name>
    <dbReference type="NCBI Taxonomy" id="617002"/>
    <lineage>
        <taxon>Bacteria</taxon>
        <taxon>Pseudomonadati</taxon>
        <taxon>Thermodesulfobacteriota</taxon>
        <taxon>Desulfovibrionia</taxon>
        <taxon>Desulfovibrionales</taxon>
        <taxon>Desulfonatronaceae</taxon>
        <taxon>Desulfonatronum</taxon>
    </lineage>
</organism>
<accession>A0A1G6D5V5</accession>